<evidence type="ECO:0000313" key="2">
    <source>
        <dbReference type="EMBL" id="CUJ96329.1"/>
    </source>
</evidence>
<dbReference type="GeneID" id="83881015"/>
<keyword evidence="1" id="KW-0472">Membrane</keyword>
<keyword evidence="1" id="KW-0812">Transmembrane</keyword>
<evidence type="ECO:0000313" key="3">
    <source>
        <dbReference type="Proteomes" id="UP000051870"/>
    </source>
</evidence>
<dbReference type="AlphaFoldDB" id="A0A0P1I848"/>
<accession>A0A0P1I848</accession>
<dbReference type="STRING" id="1715693.PH7735_01980"/>
<gene>
    <name evidence="2" type="ORF">PH7735_01980</name>
</gene>
<keyword evidence="3" id="KW-1185">Reference proteome</keyword>
<feature type="transmembrane region" description="Helical" evidence="1">
    <location>
        <begin position="7"/>
        <end position="27"/>
    </location>
</feature>
<sequence length="145" mass="15889">MKIVKDLLLALINATLLLAAVCLFFLWQISNTVERASGAFAENLQVLKPVTSELKSLKTEVSALRGDLQAIASNSEDFTSEKAQQLQGRISTIQNRLDDMQKNVHGVMSKAQAAPEHLVEVAVTKATTDLSNMMFDLRGCTRPES</sequence>
<dbReference type="EMBL" id="CYTW01000001">
    <property type="protein sequence ID" value="CUJ96329.1"/>
    <property type="molecule type" value="Genomic_DNA"/>
</dbReference>
<name>A0A0P1I848_9RHOB</name>
<dbReference type="RefSeq" id="WP_058311050.1">
    <property type="nucleotide sequence ID" value="NZ_CYTW01000001.1"/>
</dbReference>
<protein>
    <submittedName>
        <fullName evidence="2">Uncharacterized protein</fullName>
    </submittedName>
</protein>
<dbReference type="Gene3D" id="1.20.1480.30">
    <property type="entry name" value="Designed four-helix bundle protein"/>
    <property type="match status" value="1"/>
</dbReference>
<dbReference type="Proteomes" id="UP000051870">
    <property type="component" value="Unassembled WGS sequence"/>
</dbReference>
<reference evidence="3" key="1">
    <citation type="submission" date="2015-09" db="EMBL/GenBank/DDBJ databases">
        <authorList>
            <person name="Rodrigo-Torres Lidia"/>
            <person name="Arahal R.David."/>
        </authorList>
    </citation>
    <scope>NUCLEOTIDE SEQUENCE [LARGE SCALE GENOMIC DNA]</scope>
    <source>
        <strain evidence="3">CECT 7735</strain>
    </source>
</reference>
<evidence type="ECO:0000256" key="1">
    <source>
        <dbReference type="SAM" id="Phobius"/>
    </source>
</evidence>
<proteinExistence type="predicted"/>
<organism evidence="2 3">
    <name type="scientific">Shimia thalassica</name>
    <dbReference type="NCBI Taxonomy" id="1715693"/>
    <lineage>
        <taxon>Bacteria</taxon>
        <taxon>Pseudomonadati</taxon>
        <taxon>Pseudomonadota</taxon>
        <taxon>Alphaproteobacteria</taxon>
        <taxon>Rhodobacterales</taxon>
        <taxon>Roseobacteraceae</taxon>
    </lineage>
</organism>
<keyword evidence="1" id="KW-1133">Transmembrane helix</keyword>